<accession>A0ABT3AD97</accession>
<dbReference type="InterPro" id="IPR006669">
    <property type="entry name" value="MgtE_transporter"/>
</dbReference>
<dbReference type="Pfam" id="PF00571">
    <property type="entry name" value="CBS"/>
    <property type="match status" value="1"/>
</dbReference>
<feature type="domain" description="Magnesium transporter MgtE intracellular" evidence="1">
    <location>
        <begin position="15"/>
        <end position="118"/>
    </location>
</feature>
<dbReference type="InterPro" id="IPR038076">
    <property type="entry name" value="MgtE_N_sf"/>
</dbReference>
<dbReference type="InterPro" id="IPR046342">
    <property type="entry name" value="CBS_dom_sf"/>
</dbReference>
<dbReference type="EMBL" id="JAOWKX010000013">
    <property type="protein sequence ID" value="MCV2886610.1"/>
    <property type="molecule type" value="Genomic_DNA"/>
</dbReference>
<dbReference type="Gene3D" id="1.25.60.10">
    <property type="entry name" value="MgtE N-terminal domain-like"/>
    <property type="match status" value="1"/>
</dbReference>
<evidence type="ECO:0000313" key="3">
    <source>
        <dbReference type="Proteomes" id="UP001652504"/>
    </source>
</evidence>
<evidence type="ECO:0000313" key="2">
    <source>
        <dbReference type="EMBL" id="MCV2886610.1"/>
    </source>
</evidence>
<dbReference type="Pfam" id="PF03448">
    <property type="entry name" value="MgtE_N"/>
    <property type="match status" value="1"/>
</dbReference>
<proteinExistence type="predicted"/>
<dbReference type="SUPFAM" id="SSF54631">
    <property type="entry name" value="CBS-domain pair"/>
    <property type="match status" value="1"/>
</dbReference>
<comment type="caution">
    <text evidence="2">The sequence shown here is derived from an EMBL/GenBank/DDBJ whole genome shotgun (WGS) entry which is preliminary data.</text>
</comment>
<dbReference type="PANTHER" id="PTHR43773">
    <property type="entry name" value="MAGNESIUM TRANSPORTER MGTE"/>
    <property type="match status" value="1"/>
</dbReference>
<dbReference type="PANTHER" id="PTHR43773:SF1">
    <property type="entry name" value="MAGNESIUM TRANSPORTER MGTE"/>
    <property type="match status" value="1"/>
</dbReference>
<dbReference type="Proteomes" id="UP001652504">
    <property type="component" value="Unassembled WGS sequence"/>
</dbReference>
<dbReference type="InterPro" id="IPR000644">
    <property type="entry name" value="CBS_dom"/>
</dbReference>
<dbReference type="RefSeq" id="WP_263713901.1">
    <property type="nucleotide sequence ID" value="NZ_JAOWKX010000013.1"/>
</dbReference>
<evidence type="ECO:0000259" key="1">
    <source>
        <dbReference type="SMART" id="SM00924"/>
    </source>
</evidence>
<dbReference type="Gene3D" id="3.10.580.10">
    <property type="entry name" value="CBS-domain"/>
    <property type="match status" value="1"/>
</dbReference>
<reference evidence="2 3" key="1">
    <citation type="submission" date="2022-10" db="EMBL/GenBank/DDBJ databases">
        <title>Aestuariibacter sp. AA17 isolated from Montipora capitata coral fragment.</title>
        <authorList>
            <person name="Emsley S.A."/>
            <person name="Pfannmuller K.M."/>
            <person name="Loughran R.M."/>
            <person name="Shlafstein M."/>
            <person name="Papke E."/>
            <person name="Saw J.H."/>
            <person name="Ushijima B."/>
            <person name="Videau P."/>
        </authorList>
    </citation>
    <scope>NUCLEOTIDE SEQUENCE [LARGE SCALE GENOMIC DNA]</scope>
    <source>
        <strain evidence="2 3">AA17</strain>
    </source>
</reference>
<dbReference type="SUPFAM" id="SSF158791">
    <property type="entry name" value="MgtE N-terminal domain-like"/>
    <property type="match status" value="1"/>
</dbReference>
<sequence length="272" mass="29698">MNSADKKLAIAFLKEEPAAAAHRLEQIPEPQVIAVLTAAPAAIAADVFKFMLPSIAASVIQDMADDYVTPLFVEMTVTDLSQILRLMPVSTRTQKLSLLPAKKRVRCETLIHYPSYTVGALVETDVLTFDAKMTVEEASIRAKKRAFPNAKTLYVLSKDRHLIGSLSIYDLIRAPNNALVADIMTHPPMVLSGYTEQSAALGMPVWENSDVSAVVNRKNAFVGVVYHHALRNAINLQASRKQKEHSIGVALINAYGAVLANLVDEVTFLSSD</sequence>
<dbReference type="InterPro" id="IPR006668">
    <property type="entry name" value="Mg_transptr_MgtE_intracell_dom"/>
</dbReference>
<dbReference type="SMART" id="SM00924">
    <property type="entry name" value="MgtE_N"/>
    <property type="match status" value="1"/>
</dbReference>
<gene>
    <name evidence="2" type="ORF">OE749_18095</name>
</gene>
<protein>
    <recommendedName>
        <fullName evidence="1">Magnesium transporter MgtE intracellular domain-containing protein</fullName>
    </recommendedName>
</protein>
<name>A0ABT3AD97_9ALTE</name>
<organism evidence="2 3">
    <name type="scientific">Fluctibacter corallii</name>
    <dbReference type="NCBI Taxonomy" id="2984329"/>
    <lineage>
        <taxon>Bacteria</taxon>
        <taxon>Pseudomonadati</taxon>
        <taxon>Pseudomonadota</taxon>
        <taxon>Gammaproteobacteria</taxon>
        <taxon>Alteromonadales</taxon>
        <taxon>Alteromonadaceae</taxon>
        <taxon>Fluctibacter</taxon>
    </lineage>
</organism>
<keyword evidence="3" id="KW-1185">Reference proteome</keyword>